<reference evidence="7 8" key="1">
    <citation type="journal article" date="2018" name="Gigascience">
        <title>Genomes of trombidid mites reveal novel predicted allergens and laterally-transferred genes associated with secondary metabolism.</title>
        <authorList>
            <person name="Dong X."/>
            <person name="Chaisiri K."/>
            <person name="Xia D."/>
            <person name="Armstrong S.D."/>
            <person name="Fang Y."/>
            <person name="Donnelly M.J."/>
            <person name="Kadowaki T."/>
            <person name="McGarry J.W."/>
            <person name="Darby A.C."/>
            <person name="Makepeace B.L."/>
        </authorList>
    </citation>
    <scope>NUCLEOTIDE SEQUENCE [LARGE SCALE GENOMIC DNA]</scope>
    <source>
        <strain evidence="7">UoL-UT</strain>
    </source>
</reference>
<keyword evidence="6" id="KW-0802">TPR repeat</keyword>
<dbReference type="VEuPathDB" id="VectorBase:LDEU005417"/>
<comment type="caution">
    <text evidence="7">The sequence shown here is derived from an EMBL/GenBank/DDBJ whole genome shotgun (WGS) entry which is preliminary data.</text>
</comment>
<dbReference type="STRING" id="299467.A0A443SGG2"/>
<dbReference type="EMBL" id="NCKV01002605">
    <property type="protein sequence ID" value="RWS26623.1"/>
    <property type="molecule type" value="Genomic_DNA"/>
</dbReference>
<dbReference type="PROSITE" id="PS50005">
    <property type="entry name" value="TPR"/>
    <property type="match status" value="1"/>
</dbReference>
<dbReference type="SUPFAM" id="SSF48371">
    <property type="entry name" value="ARM repeat"/>
    <property type="match status" value="1"/>
</dbReference>
<comment type="subcellular location">
    <subcellularLocation>
        <location evidence="1">Cytoplasm</location>
        <location evidence="1">Myofibril</location>
        <location evidence="1">Sarcomere</location>
        <location evidence="1">A band</location>
    </subcellularLocation>
    <subcellularLocation>
        <location evidence="2">Cytoplasm</location>
        <location evidence="2">Myofibril</location>
        <location evidence="2">Sarcomere</location>
        <location evidence="2">Z line</location>
    </subcellularLocation>
</comment>
<dbReference type="InterPro" id="IPR019734">
    <property type="entry name" value="TPR_rpt"/>
</dbReference>
<evidence type="ECO:0000256" key="4">
    <source>
        <dbReference type="ARBA" id="ARBA00022490"/>
    </source>
</evidence>
<feature type="repeat" description="TPR" evidence="6">
    <location>
        <begin position="44"/>
        <end position="77"/>
    </location>
</feature>
<dbReference type="AlphaFoldDB" id="A0A443SGG2"/>
<dbReference type="Gene3D" id="1.25.10.10">
    <property type="entry name" value="Leucine-rich Repeat Variant"/>
    <property type="match status" value="1"/>
</dbReference>
<evidence type="ECO:0000256" key="3">
    <source>
        <dbReference type="ARBA" id="ARBA00020768"/>
    </source>
</evidence>
<name>A0A443SGG2_9ACAR</name>
<dbReference type="OrthoDB" id="199930at2759"/>
<dbReference type="Pfam" id="PF13424">
    <property type="entry name" value="TPR_12"/>
    <property type="match status" value="1"/>
</dbReference>
<dbReference type="SMART" id="SM00028">
    <property type="entry name" value="TPR"/>
    <property type="match status" value="3"/>
</dbReference>
<keyword evidence="8" id="KW-1185">Reference proteome</keyword>
<accession>A0A443SGG2</accession>
<dbReference type="GO" id="GO:0031672">
    <property type="term" value="C:A band"/>
    <property type="evidence" value="ECO:0007669"/>
    <property type="project" value="UniProtKB-SubCell"/>
</dbReference>
<evidence type="ECO:0000256" key="1">
    <source>
        <dbReference type="ARBA" id="ARBA00004161"/>
    </source>
</evidence>
<dbReference type="PANTHER" id="PTHR45994:SF1">
    <property type="entry name" value="FI21225P1"/>
    <property type="match status" value="1"/>
</dbReference>
<dbReference type="InterPro" id="IPR011989">
    <property type="entry name" value="ARM-like"/>
</dbReference>
<dbReference type="InterPro" id="IPR016024">
    <property type="entry name" value="ARM-type_fold"/>
</dbReference>
<keyword evidence="4" id="KW-0963">Cytoplasm</keyword>
<feature type="non-terminal residue" evidence="7">
    <location>
        <position position="336"/>
    </location>
</feature>
<gene>
    <name evidence="7" type="ORF">B4U80_12958</name>
</gene>
<dbReference type="PANTHER" id="PTHR45994">
    <property type="entry name" value="FI21225P1"/>
    <property type="match status" value="1"/>
</dbReference>
<evidence type="ECO:0000313" key="8">
    <source>
        <dbReference type="Proteomes" id="UP000288716"/>
    </source>
</evidence>
<protein>
    <recommendedName>
        <fullName evidence="3">Protein unc-45 homolog B</fullName>
    </recommendedName>
</protein>
<dbReference type="InterPro" id="IPR000225">
    <property type="entry name" value="Armadillo"/>
</dbReference>
<evidence type="ECO:0000313" key="7">
    <source>
        <dbReference type="EMBL" id="RWS26623.1"/>
    </source>
</evidence>
<evidence type="ECO:0000256" key="6">
    <source>
        <dbReference type="PROSITE-ProRule" id="PRU00339"/>
    </source>
</evidence>
<organism evidence="7 8">
    <name type="scientific">Leptotrombidium deliense</name>
    <dbReference type="NCBI Taxonomy" id="299467"/>
    <lineage>
        <taxon>Eukaryota</taxon>
        <taxon>Metazoa</taxon>
        <taxon>Ecdysozoa</taxon>
        <taxon>Arthropoda</taxon>
        <taxon>Chelicerata</taxon>
        <taxon>Arachnida</taxon>
        <taxon>Acari</taxon>
        <taxon>Acariformes</taxon>
        <taxon>Trombidiformes</taxon>
        <taxon>Prostigmata</taxon>
        <taxon>Anystina</taxon>
        <taxon>Parasitengona</taxon>
        <taxon>Trombiculoidea</taxon>
        <taxon>Trombiculidae</taxon>
        <taxon>Leptotrombidium</taxon>
    </lineage>
</organism>
<evidence type="ECO:0000256" key="5">
    <source>
        <dbReference type="PROSITE-ProRule" id="PRU00259"/>
    </source>
</evidence>
<dbReference type="Proteomes" id="UP000288716">
    <property type="component" value="Unassembled WGS sequence"/>
</dbReference>
<dbReference type="GO" id="GO:0051879">
    <property type="term" value="F:Hsp90 protein binding"/>
    <property type="evidence" value="ECO:0007669"/>
    <property type="project" value="TreeGrafter"/>
</dbReference>
<evidence type="ECO:0000256" key="2">
    <source>
        <dbReference type="ARBA" id="ARBA00004216"/>
    </source>
</evidence>
<dbReference type="InterPro" id="IPR011990">
    <property type="entry name" value="TPR-like_helical_dom_sf"/>
</dbReference>
<dbReference type="GO" id="GO:0030018">
    <property type="term" value="C:Z disc"/>
    <property type="evidence" value="ECO:0007669"/>
    <property type="project" value="UniProtKB-SubCell"/>
</dbReference>
<dbReference type="Gene3D" id="1.25.40.10">
    <property type="entry name" value="Tetratricopeptide repeat domain"/>
    <property type="match status" value="1"/>
</dbReference>
<sequence length="336" mass="38312">MESKFDEIKEKGNCFFKKEDYNKSVECYLECLKCGENINEENRLAIYKNLSAAHLKLKDFSEALKYASKAIEINPKDVKALFRRMQAFEALNMNSEAFKDAILIKKLEPKNKAVESSLQKLSALVQKSSNEQSSVEYKVKSMIEILTSENCSTEKLEVAAGNLLVLSKERAGTELIMKYNGIEGIRGLLNSSTNSEIRLTLMRVISELCKHKPDWTISILKKIELDFLLILLGKYGKNSEEFLTAAQYTIQSIINTFTGFNPKDNIKPDIELMEKYEKQIDFIMETLVRSSSSRTIAGCVRDSILELISRNVDFEALNWGKKLLDKDCLRHLLDIS</sequence>
<dbReference type="SUPFAM" id="SSF48452">
    <property type="entry name" value="TPR-like"/>
    <property type="match status" value="1"/>
</dbReference>
<dbReference type="PROSITE" id="PS50293">
    <property type="entry name" value="TPR_REGION"/>
    <property type="match status" value="1"/>
</dbReference>
<proteinExistence type="predicted"/>
<feature type="repeat" description="ARM" evidence="5">
    <location>
        <begin position="137"/>
        <end position="181"/>
    </location>
</feature>
<dbReference type="PROSITE" id="PS50176">
    <property type="entry name" value="ARM_REPEAT"/>
    <property type="match status" value="1"/>
</dbReference>